<keyword evidence="6" id="KW-1185">Reference proteome</keyword>
<evidence type="ECO:0000256" key="1">
    <source>
        <dbReference type="ARBA" id="ARBA00009646"/>
    </source>
</evidence>
<accession>A0AAD7T5V8</accession>
<dbReference type="SUPFAM" id="SSF49695">
    <property type="entry name" value="gamma-Crystallin-like"/>
    <property type="match status" value="1"/>
</dbReference>
<feature type="compositionally biased region" description="Low complexity" evidence="3">
    <location>
        <begin position="32"/>
        <end position="43"/>
    </location>
</feature>
<evidence type="ECO:0000313" key="6">
    <source>
        <dbReference type="Proteomes" id="UP001221898"/>
    </source>
</evidence>
<sequence>MAQQAVLTETLLNPQTAKSAASHGTDSKDKGTPATGKTTKTGDPGMGSLRIMMFEQENFQGMMVEIQDECVNACDPGLDRVQSLIVECGL</sequence>
<keyword evidence="2" id="KW-0677">Repeat</keyword>
<dbReference type="Proteomes" id="UP001221898">
    <property type="component" value="Unassembled WGS sequence"/>
</dbReference>
<evidence type="ECO:0000313" key="5">
    <source>
        <dbReference type="EMBL" id="KAJ8414984.1"/>
    </source>
</evidence>
<comment type="caution">
    <text evidence="5">The sequence shown here is derived from an EMBL/GenBank/DDBJ whole genome shotgun (WGS) entry which is preliminary data.</text>
</comment>
<proteinExistence type="inferred from homology"/>
<feature type="compositionally biased region" description="Polar residues" evidence="3">
    <location>
        <begin position="1"/>
        <end position="24"/>
    </location>
</feature>
<dbReference type="Pfam" id="PF00030">
    <property type="entry name" value="Crystall"/>
    <property type="match status" value="1"/>
</dbReference>
<dbReference type="EMBL" id="JAINUG010000011">
    <property type="protein sequence ID" value="KAJ8414984.1"/>
    <property type="molecule type" value="Genomic_DNA"/>
</dbReference>
<protein>
    <recommendedName>
        <fullName evidence="4">Beta/gamma crystallin 'Greek key' domain-containing protein</fullName>
    </recommendedName>
</protein>
<feature type="domain" description="Beta/gamma crystallin 'Greek key'" evidence="4">
    <location>
        <begin position="50"/>
        <end position="89"/>
    </location>
</feature>
<dbReference type="InterPro" id="IPR001064">
    <property type="entry name" value="Beta/gamma_crystallin"/>
</dbReference>
<evidence type="ECO:0000256" key="2">
    <source>
        <dbReference type="ARBA" id="ARBA00022737"/>
    </source>
</evidence>
<name>A0AAD7T5V8_9TELE</name>
<organism evidence="5 6">
    <name type="scientific">Aldrovandia affinis</name>
    <dbReference type="NCBI Taxonomy" id="143900"/>
    <lineage>
        <taxon>Eukaryota</taxon>
        <taxon>Metazoa</taxon>
        <taxon>Chordata</taxon>
        <taxon>Craniata</taxon>
        <taxon>Vertebrata</taxon>
        <taxon>Euteleostomi</taxon>
        <taxon>Actinopterygii</taxon>
        <taxon>Neopterygii</taxon>
        <taxon>Teleostei</taxon>
        <taxon>Notacanthiformes</taxon>
        <taxon>Halosauridae</taxon>
        <taxon>Aldrovandia</taxon>
    </lineage>
</organism>
<dbReference type="AlphaFoldDB" id="A0AAD7T5V8"/>
<dbReference type="Gene3D" id="2.60.20.10">
    <property type="entry name" value="Crystallins"/>
    <property type="match status" value="1"/>
</dbReference>
<feature type="region of interest" description="Disordered" evidence="3">
    <location>
        <begin position="1"/>
        <end position="48"/>
    </location>
</feature>
<comment type="similarity">
    <text evidence="1">Belongs to the beta/gamma-crystallin family.</text>
</comment>
<reference evidence="5" key="1">
    <citation type="journal article" date="2023" name="Science">
        <title>Genome structures resolve the early diversification of teleost fishes.</title>
        <authorList>
            <person name="Parey E."/>
            <person name="Louis A."/>
            <person name="Montfort J."/>
            <person name="Bouchez O."/>
            <person name="Roques C."/>
            <person name="Iampietro C."/>
            <person name="Lluch J."/>
            <person name="Castinel A."/>
            <person name="Donnadieu C."/>
            <person name="Desvignes T."/>
            <person name="Floi Bucao C."/>
            <person name="Jouanno E."/>
            <person name="Wen M."/>
            <person name="Mejri S."/>
            <person name="Dirks R."/>
            <person name="Jansen H."/>
            <person name="Henkel C."/>
            <person name="Chen W.J."/>
            <person name="Zahm M."/>
            <person name="Cabau C."/>
            <person name="Klopp C."/>
            <person name="Thompson A.W."/>
            <person name="Robinson-Rechavi M."/>
            <person name="Braasch I."/>
            <person name="Lecointre G."/>
            <person name="Bobe J."/>
            <person name="Postlethwait J.H."/>
            <person name="Berthelot C."/>
            <person name="Roest Crollius H."/>
            <person name="Guiguen Y."/>
        </authorList>
    </citation>
    <scope>NUCLEOTIDE SEQUENCE</scope>
    <source>
        <strain evidence="5">NC1722</strain>
    </source>
</reference>
<dbReference type="InterPro" id="IPR011024">
    <property type="entry name" value="G_crystallin-like"/>
</dbReference>
<gene>
    <name evidence="5" type="ORF">AAFF_G00025070</name>
</gene>
<evidence type="ECO:0000256" key="3">
    <source>
        <dbReference type="SAM" id="MobiDB-lite"/>
    </source>
</evidence>
<evidence type="ECO:0000259" key="4">
    <source>
        <dbReference type="Pfam" id="PF00030"/>
    </source>
</evidence>